<dbReference type="Gene3D" id="2.60.40.10">
    <property type="entry name" value="Immunoglobulins"/>
    <property type="match status" value="2"/>
</dbReference>
<proteinExistence type="predicted"/>
<dbReference type="AlphaFoldDB" id="A0A4Z2BXK2"/>
<gene>
    <name evidence="4" type="ORF">fugu_014928</name>
</gene>
<feature type="domain" description="Ig-like" evidence="3">
    <location>
        <begin position="47"/>
        <end position="131"/>
    </location>
</feature>
<feature type="signal peptide" evidence="2">
    <location>
        <begin position="1"/>
        <end position="30"/>
    </location>
</feature>
<name>A0A4Z2BXK2_9TELE</name>
<dbReference type="Pfam" id="PF00047">
    <property type="entry name" value="ig"/>
    <property type="match status" value="1"/>
</dbReference>
<dbReference type="SUPFAM" id="SSF48726">
    <property type="entry name" value="Immunoglobulin"/>
    <property type="match status" value="2"/>
</dbReference>
<dbReference type="SMART" id="SM00409">
    <property type="entry name" value="IG"/>
    <property type="match status" value="1"/>
</dbReference>
<protein>
    <recommendedName>
        <fullName evidence="3">Ig-like domain-containing protein</fullName>
    </recommendedName>
</protein>
<keyword evidence="2" id="KW-0732">Signal</keyword>
<sequence length="252" mass="27814">MGSWSGMRRPNLISWLTVAWFCSVVRTAVGGAVELRTVPQVLRSRCGDNVTLTCEVTVPPQMDIKQFSWVFKNKTCHYNNPSPKPWCESAEEPPRRSLALTLVSVMPVDQGEYMCKLHSNMGVAQNRSVVTVQECFGSVAPSINETHASCCFSGVYPAGVVHWVREGVNLTDSSLWQDQQDLDGRYNICSVVGIKKETTDKPFQCSLWIPSRQMYLASKNVSAGGGQEPSRRGATLQGVLVALEMVVLKLVT</sequence>
<organism evidence="4 5">
    <name type="scientific">Takifugu bimaculatus</name>
    <dbReference type="NCBI Taxonomy" id="433685"/>
    <lineage>
        <taxon>Eukaryota</taxon>
        <taxon>Metazoa</taxon>
        <taxon>Chordata</taxon>
        <taxon>Craniata</taxon>
        <taxon>Vertebrata</taxon>
        <taxon>Euteleostomi</taxon>
        <taxon>Actinopterygii</taxon>
        <taxon>Neopterygii</taxon>
        <taxon>Teleostei</taxon>
        <taxon>Neoteleostei</taxon>
        <taxon>Acanthomorphata</taxon>
        <taxon>Eupercaria</taxon>
        <taxon>Tetraodontiformes</taxon>
        <taxon>Tetradontoidea</taxon>
        <taxon>Tetraodontidae</taxon>
        <taxon>Takifugu</taxon>
    </lineage>
</organism>
<feature type="chain" id="PRO_5021194956" description="Ig-like domain-containing protein" evidence="2">
    <location>
        <begin position="31"/>
        <end position="252"/>
    </location>
</feature>
<evidence type="ECO:0000313" key="5">
    <source>
        <dbReference type="Proteomes" id="UP000516260"/>
    </source>
</evidence>
<dbReference type="InterPro" id="IPR013151">
    <property type="entry name" value="Immunoglobulin_dom"/>
</dbReference>
<dbReference type="PROSITE" id="PS50835">
    <property type="entry name" value="IG_LIKE"/>
    <property type="match status" value="1"/>
</dbReference>
<dbReference type="Proteomes" id="UP000516260">
    <property type="component" value="Chromosome 16"/>
</dbReference>
<reference evidence="4 5" key="1">
    <citation type="submission" date="2019-04" db="EMBL/GenBank/DDBJ databases">
        <title>The sequence and de novo assembly of Takifugu bimaculatus genome using PacBio and Hi-C technologies.</title>
        <authorList>
            <person name="Xu P."/>
            <person name="Liu B."/>
            <person name="Zhou Z."/>
        </authorList>
    </citation>
    <scope>NUCLEOTIDE SEQUENCE [LARGE SCALE GENOMIC DNA]</scope>
    <source>
        <strain evidence="4">TB-2018</strain>
        <tissue evidence="4">Muscle</tissue>
    </source>
</reference>
<dbReference type="InterPro" id="IPR036179">
    <property type="entry name" value="Ig-like_dom_sf"/>
</dbReference>
<keyword evidence="1" id="KW-0393">Immunoglobulin domain</keyword>
<evidence type="ECO:0000313" key="4">
    <source>
        <dbReference type="EMBL" id="TNM96772.1"/>
    </source>
</evidence>
<keyword evidence="5" id="KW-1185">Reference proteome</keyword>
<accession>A0A4Z2BXK2</accession>
<evidence type="ECO:0000256" key="1">
    <source>
        <dbReference type="ARBA" id="ARBA00023319"/>
    </source>
</evidence>
<dbReference type="InterPro" id="IPR013783">
    <property type="entry name" value="Ig-like_fold"/>
</dbReference>
<evidence type="ECO:0000256" key="2">
    <source>
        <dbReference type="SAM" id="SignalP"/>
    </source>
</evidence>
<dbReference type="InterPro" id="IPR007110">
    <property type="entry name" value="Ig-like_dom"/>
</dbReference>
<evidence type="ECO:0000259" key="3">
    <source>
        <dbReference type="PROSITE" id="PS50835"/>
    </source>
</evidence>
<dbReference type="EMBL" id="SWLE01000008">
    <property type="protein sequence ID" value="TNM96772.1"/>
    <property type="molecule type" value="Genomic_DNA"/>
</dbReference>
<dbReference type="InterPro" id="IPR003599">
    <property type="entry name" value="Ig_sub"/>
</dbReference>
<comment type="caution">
    <text evidence="4">The sequence shown here is derived from an EMBL/GenBank/DDBJ whole genome shotgun (WGS) entry which is preliminary data.</text>
</comment>